<dbReference type="Proteomes" id="UP000095647">
    <property type="component" value="Unassembled WGS sequence"/>
</dbReference>
<reference evidence="2 11" key="3">
    <citation type="submission" date="2018-03" db="EMBL/GenBank/DDBJ databases">
        <authorList>
            <person name="Keele B.F."/>
        </authorList>
    </citation>
    <scope>NUCLEOTIDE SEQUENCE [LARGE SCALE GENOMIC DNA]</scope>
    <source>
        <strain evidence="2 11">1-11</strain>
    </source>
</reference>
<sequence>MAYSHNAPFRADVVGSYLRPAELKAAREDFAAGKIDAAALKAVEDKAITELVAKQKAAGLHVITDGEFRRGWWHFDFMWGFNGVDHAAAAHRVAFHDEVTPADTATVTGRISGENHPFVEHFKFVKQFEDENTVARQTMPSPAQTRFVLTGNAAAYPYDEFYKNDDELTADIVAAYRQVIADLYAAGCRNVQFDDCTWTRLCDASVRERLGWSDEDALRLQQENLDVINAVIADQPDDLVINTHVCRGNFHSTWLSSGGYAPVAAKLFGEENVDAYYLEFDDDRSGDFAPLAEVSGDKKVVLGLITSKKPDLEDPDTIKARIQEAAQYIPLDRLCLSTQCGFASTQEGNKLTEDQQWAKIALVQSIAKDVWGE</sequence>
<dbReference type="GO" id="GO:0009086">
    <property type="term" value="P:methionine biosynthetic process"/>
    <property type="evidence" value="ECO:0007669"/>
    <property type="project" value="InterPro"/>
</dbReference>
<evidence type="ECO:0000313" key="5">
    <source>
        <dbReference type="EMBL" id="MCQ4793146.1"/>
    </source>
</evidence>
<dbReference type="Proteomes" id="UP000437631">
    <property type="component" value="Unassembled WGS sequence"/>
</dbReference>
<dbReference type="KEGG" id="badl:BADO_0908"/>
<evidence type="ECO:0000313" key="2">
    <source>
        <dbReference type="EMBL" id="AVT45403.1"/>
    </source>
</evidence>
<dbReference type="NCBIfam" id="NF005085">
    <property type="entry name" value="PRK06520.1"/>
    <property type="match status" value="1"/>
</dbReference>
<dbReference type="EMBL" id="QRVT01000001">
    <property type="protein sequence ID" value="RGS66298.1"/>
    <property type="molecule type" value="Genomic_DNA"/>
</dbReference>
<dbReference type="EMBL" id="CYYI01000003">
    <property type="protein sequence ID" value="CUN64297.1"/>
    <property type="molecule type" value="Genomic_DNA"/>
</dbReference>
<dbReference type="EMBL" id="LNKI01000002">
    <property type="protein sequence ID" value="OSH00552.1"/>
    <property type="molecule type" value="Genomic_DNA"/>
</dbReference>
<evidence type="ECO:0000313" key="4">
    <source>
        <dbReference type="EMBL" id="KAB5744205.1"/>
    </source>
</evidence>
<dbReference type="CDD" id="cd03311">
    <property type="entry name" value="CIMS_C_terminal_like"/>
    <property type="match status" value="1"/>
</dbReference>
<proteinExistence type="predicted"/>
<evidence type="ECO:0000313" key="11">
    <source>
        <dbReference type="Proteomes" id="UP000241454"/>
    </source>
</evidence>
<dbReference type="Proteomes" id="UP000241454">
    <property type="component" value="Chromosome"/>
</dbReference>
<dbReference type="EMBL" id="JANFYM010000006">
    <property type="protein sequence ID" value="MCQ4793146.1"/>
    <property type="molecule type" value="Genomic_DNA"/>
</dbReference>
<dbReference type="PANTHER" id="PTHR43844">
    <property type="entry name" value="METHIONINE SYNTHASE"/>
    <property type="match status" value="1"/>
</dbReference>
<reference evidence="8 12" key="4">
    <citation type="submission" date="2018-08" db="EMBL/GenBank/DDBJ databases">
        <title>A genome reference for cultivated species of the human gut microbiota.</title>
        <authorList>
            <person name="Zou Y."/>
            <person name="Xue W."/>
            <person name="Luo G."/>
        </authorList>
    </citation>
    <scope>NUCLEOTIDE SEQUENCE [LARGE SCALE GENOMIC DNA]</scope>
    <source>
        <strain evidence="8 12">AF21-27</strain>
    </source>
</reference>
<dbReference type="Proteomes" id="UP000285462">
    <property type="component" value="Unassembled WGS sequence"/>
</dbReference>
<reference evidence="7 14" key="6">
    <citation type="submission" date="2019-12" db="EMBL/GenBank/DDBJ databases">
        <title>Draft Genome Sequence of Bifidobacterium adolescentis ZJ2.</title>
        <authorList>
            <person name="Jin Z."/>
        </authorList>
    </citation>
    <scope>NUCLEOTIDE SEQUENCE [LARGE SCALE GENOMIC DNA]</scope>
    <source>
        <strain evidence="7 14">ZJ2</strain>
    </source>
</reference>
<reference evidence="6 10" key="2">
    <citation type="journal article" date="2016" name="Sci. Rep.">
        <title>Evaluation of genetic diversity among strains of the human gut commensal Bifidobacterium adolescentis.</title>
        <authorList>
            <person name="Duranti S."/>
            <person name="Milani C."/>
            <person name="Lugli G.A."/>
            <person name="Mancabelli L."/>
            <person name="Turroni F."/>
            <person name="Ferrario C."/>
            <person name="Mangifesta M."/>
            <person name="Viappiani A."/>
            <person name="Sanchez B."/>
            <person name="Margolles A."/>
            <person name="van Sinderen D."/>
            <person name="Ventura M."/>
        </authorList>
    </citation>
    <scope>NUCLEOTIDE SEQUENCE [LARGE SCALE GENOMIC DNA]</scope>
    <source>
        <strain evidence="6 10">AL46-7</strain>
    </source>
</reference>
<dbReference type="RefSeq" id="WP_021913459.1">
    <property type="nucleotide sequence ID" value="NZ_AP031418.1"/>
</dbReference>
<dbReference type="AlphaFoldDB" id="A0A076JNR5"/>
<dbReference type="PANTHER" id="PTHR43844:SF1">
    <property type="entry name" value="METHIONINE SYNTHASE"/>
    <property type="match status" value="1"/>
</dbReference>
<keyword evidence="8" id="KW-0808">Transferase</keyword>
<dbReference type="EMBL" id="CP047129">
    <property type="protein sequence ID" value="QHB62858.1"/>
    <property type="molecule type" value="Genomic_DNA"/>
</dbReference>
<dbReference type="Pfam" id="PF01717">
    <property type="entry name" value="Meth_synt_2"/>
    <property type="match status" value="1"/>
</dbReference>
<dbReference type="Proteomes" id="UP000464884">
    <property type="component" value="Chromosome"/>
</dbReference>
<feature type="domain" description="Cobalamin-independent methionine synthase MetE C-terminal/archaeal" evidence="1">
    <location>
        <begin position="13"/>
        <end position="346"/>
    </location>
</feature>
<reference evidence="5" key="7">
    <citation type="submission" date="2022-06" db="EMBL/GenBank/DDBJ databases">
        <title>Isolation of gut microbiota from human fecal samples.</title>
        <authorList>
            <person name="Pamer E.G."/>
            <person name="Barat B."/>
            <person name="Waligurski E."/>
            <person name="Medina S."/>
            <person name="Paddock L."/>
            <person name="Mostad J."/>
        </authorList>
    </citation>
    <scope>NUCLEOTIDE SEQUENCE</scope>
    <source>
        <strain evidence="5">SL.1.01</strain>
    </source>
</reference>
<dbReference type="SUPFAM" id="SSF51726">
    <property type="entry name" value="UROD/MetE-like"/>
    <property type="match status" value="1"/>
</dbReference>
<name>A0A076JNR5_BIFAD</name>
<evidence type="ECO:0000313" key="8">
    <source>
        <dbReference type="EMBL" id="RGS66298.1"/>
    </source>
</evidence>
<evidence type="ECO:0000313" key="3">
    <source>
        <dbReference type="EMBL" id="CUN64297.1"/>
    </source>
</evidence>
<dbReference type="Proteomes" id="UP000193208">
    <property type="component" value="Unassembled WGS sequence"/>
</dbReference>
<evidence type="ECO:0000313" key="13">
    <source>
        <dbReference type="Proteomes" id="UP000437631"/>
    </source>
</evidence>
<evidence type="ECO:0000313" key="10">
    <source>
        <dbReference type="Proteomes" id="UP000193208"/>
    </source>
</evidence>
<dbReference type="EMBL" id="WDLT01000015">
    <property type="protein sequence ID" value="KAB5744205.1"/>
    <property type="molecule type" value="Genomic_DNA"/>
</dbReference>
<dbReference type="InterPro" id="IPR002629">
    <property type="entry name" value="Met_Synth_C/arc"/>
</dbReference>
<evidence type="ECO:0000313" key="9">
    <source>
        <dbReference type="Proteomes" id="UP000095647"/>
    </source>
</evidence>
<evidence type="ECO:0000313" key="14">
    <source>
        <dbReference type="Proteomes" id="UP000464884"/>
    </source>
</evidence>
<dbReference type="Gene3D" id="3.20.20.210">
    <property type="match status" value="1"/>
</dbReference>
<accession>A0A076JNR5</accession>
<reference evidence="3 9" key="1">
    <citation type="submission" date="2015-09" db="EMBL/GenBank/DDBJ databases">
        <authorList>
            <consortium name="Pathogen Informatics"/>
        </authorList>
    </citation>
    <scope>NUCLEOTIDE SEQUENCE [LARGE SCALE GENOMIC DNA]</scope>
    <source>
        <strain evidence="3 9">2789STDY5608824</strain>
    </source>
</reference>
<dbReference type="EMBL" id="CP028341">
    <property type="protein sequence ID" value="AVT45403.1"/>
    <property type="molecule type" value="Genomic_DNA"/>
</dbReference>
<dbReference type="InterPro" id="IPR038071">
    <property type="entry name" value="UROD/MetE-like_sf"/>
</dbReference>
<dbReference type="GO" id="GO:0032259">
    <property type="term" value="P:methylation"/>
    <property type="evidence" value="ECO:0007669"/>
    <property type="project" value="UniProtKB-KW"/>
</dbReference>
<dbReference type="EC" id="2.1.1.14" evidence="3 8"/>
<dbReference type="Proteomes" id="UP001206013">
    <property type="component" value="Unassembled WGS sequence"/>
</dbReference>
<organism evidence="8 12">
    <name type="scientific">Bifidobacterium adolescentis</name>
    <dbReference type="NCBI Taxonomy" id="1680"/>
    <lineage>
        <taxon>Bacteria</taxon>
        <taxon>Bacillati</taxon>
        <taxon>Actinomycetota</taxon>
        <taxon>Actinomycetes</taxon>
        <taxon>Bifidobacteriales</taxon>
        <taxon>Bifidobacteriaceae</taxon>
        <taxon>Bifidobacterium</taxon>
    </lineage>
</organism>
<evidence type="ECO:0000259" key="1">
    <source>
        <dbReference type="Pfam" id="PF01717"/>
    </source>
</evidence>
<keyword evidence="8" id="KW-0489">Methyltransferase</keyword>
<protein>
    <submittedName>
        <fullName evidence="6">5-methyltetrahydropteroyltriglutamate--homocyste ine methyltransferase</fullName>
    </submittedName>
    <submittedName>
        <fullName evidence="8">5-methyltetrahydropteroyltriglutamate--homocysteine S-methyltransferase</fullName>
    </submittedName>
    <submittedName>
        <fullName evidence="3">Methionine synthase vitamin-B12 independent protein</fullName>
        <ecNumber evidence="3 8">2.1.1.14</ecNumber>
    </submittedName>
</protein>
<evidence type="ECO:0000313" key="7">
    <source>
        <dbReference type="EMBL" id="QHB62858.1"/>
    </source>
</evidence>
<dbReference type="GO" id="GO:0003871">
    <property type="term" value="F:5-methyltetrahydropteroyltriglutamate-homocysteine S-methyltransferase activity"/>
    <property type="evidence" value="ECO:0007669"/>
    <property type="project" value="UniProtKB-EC"/>
</dbReference>
<reference evidence="4 13" key="5">
    <citation type="journal article" date="2019" name="Nat. Med.">
        <title>A library of human gut bacterial isolates paired with longitudinal multiomics data enables mechanistic microbiome research.</title>
        <authorList>
            <person name="Poyet M."/>
            <person name="Groussin M."/>
            <person name="Gibbons S.M."/>
            <person name="Avila-Pacheco J."/>
            <person name="Jiang X."/>
            <person name="Kearney S.M."/>
            <person name="Perrotta A.R."/>
            <person name="Berdy B."/>
            <person name="Zhao S."/>
            <person name="Lieberman T.D."/>
            <person name="Swanson P.K."/>
            <person name="Smith M."/>
            <person name="Roesemann S."/>
            <person name="Alexander J.E."/>
            <person name="Rich S.A."/>
            <person name="Livny J."/>
            <person name="Vlamakis H."/>
            <person name="Clish C."/>
            <person name="Bullock K."/>
            <person name="Deik A."/>
            <person name="Scott J."/>
            <person name="Pierce K.A."/>
            <person name="Xavier R.J."/>
            <person name="Alm E.J."/>
        </authorList>
    </citation>
    <scope>NUCLEOTIDE SEQUENCE [LARGE SCALE GENOMIC DNA]</scope>
    <source>
        <strain evidence="4 13">BIOML-A190</strain>
    </source>
</reference>
<dbReference type="eggNOG" id="COG0620">
    <property type="taxonomic scope" value="Bacteria"/>
</dbReference>
<dbReference type="GO" id="GO:0008270">
    <property type="term" value="F:zinc ion binding"/>
    <property type="evidence" value="ECO:0007669"/>
    <property type="project" value="InterPro"/>
</dbReference>
<evidence type="ECO:0000313" key="12">
    <source>
        <dbReference type="Proteomes" id="UP000285462"/>
    </source>
</evidence>
<gene>
    <name evidence="3" type="primary">metE_2</name>
    <name evidence="6" type="ORF">AL0467_0950</name>
    <name evidence="2" type="ORF">C8077_05385</name>
    <name evidence="8" type="ORF">DWX79_04385</name>
    <name evidence="3" type="ORF">ERS852382_00971</name>
    <name evidence="7" type="ORF">F3K97_06015</name>
    <name evidence="4" type="ORF">GA752_09595</name>
    <name evidence="5" type="ORF">NE692_06695</name>
</gene>
<evidence type="ECO:0000313" key="6">
    <source>
        <dbReference type="EMBL" id="OSH00552.1"/>
    </source>
</evidence>